<dbReference type="EMBL" id="MUJZ01070347">
    <property type="protein sequence ID" value="OTF69467.1"/>
    <property type="molecule type" value="Genomic_DNA"/>
</dbReference>
<dbReference type="AlphaFoldDB" id="A0A1Y3AN70"/>
<dbReference type="PROSITE" id="PS50835">
    <property type="entry name" value="IG_LIKE"/>
    <property type="match status" value="1"/>
</dbReference>
<organism evidence="2 3">
    <name type="scientific">Euroglyphus maynei</name>
    <name type="common">Mayne's house dust mite</name>
    <dbReference type="NCBI Taxonomy" id="6958"/>
    <lineage>
        <taxon>Eukaryota</taxon>
        <taxon>Metazoa</taxon>
        <taxon>Ecdysozoa</taxon>
        <taxon>Arthropoda</taxon>
        <taxon>Chelicerata</taxon>
        <taxon>Arachnida</taxon>
        <taxon>Acari</taxon>
        <taxon>Acariformes</taxon>
        <taxon>Sarcoptiformes</taxon>
        <taxon>Astigmata</taxon>
        <taxon>Psoroptidia</taxon>
        <taxon>Analgoidea</taxon>
        <taxon>Pyroglyphidae</taxon>
        <taxon>Pyroglyphinae</taxon>
        <taxon>Euroglyphus</taxon>
    </lineage>
</organism>
<reference evidence="2 3" key="1">
    <citation type="submission" date="2017-03" db="EMBL/GenBank/DDBJ databases">
        <title>Genome Survey of Euroglyphus maynei.</title>
        <authorList>
            <person name="Arlian L.G."/>
            <person name="Morgan M.S."/>
            <person name="Rider S.D."/>
        </authorList>
    </citation>
    <scope>NUCLEOTIDE SEQUENCE [LARGE SCALE GENOMIC DNA]</scope>
    <source>
        <strain evidence="2">Arlian Lab</strain>
        <tissue evidence="2">Whole body</tissue>
    </source>
</reference>
<dbReference type="InterPro" id="IPR007110">
    <property type="entry name" value="Ig-like_dom"/>
</dbReference>
<accession>A0A1Y3AN70</accession>
<feature type="non-terminal residue" evidence="2">
    <location>
        <position position="74"/>
    </location>
</feature>
<evidence type="ECO:0000313" key="3">
    <source>
        <dbReference type="Proteomes" id="UP000194236"/>
    </source>
</evidence>
<gene>
    <name evidence="2" type="ORF">BLA29_014678</name>
</gene>
<proteinExistence type="predicted"/>
<comment type="caution">
    <text evidence="2">The sequence shown here is derived from an EMBL/GenBank/DDBJ whole genome shotgun (WGS) entry which is preliminary data.</text>
</comment>
<feature type="domain" description="Ig-like" evidence="1">
    <location>
        <begin position="8"/>
        <end position="74"/>
    </location>
</feature>
<dbReference type="Proteomes" id="UP000194236">
    <property type="component" value="Unassembled WGS sequence"/>
</dbReference>
<evidence type="ECO:0000259" key="1">
    <source>
        <dbReference type="PROSITE" id="PS50835"/>
    </source>
</evidence>
<protein>
    <recommendedName>
        <fullName evidence="1">Ig-like domain-containing protein</fullName>
    </recommendedName>
</protein>
<evidence type="ECO:0000313" key="2">
    <source>
        <dbReference type="EMBL" id="OTF69467.1"/>
    </source>
</evidence>
<sequence>MELVVKAPLSVTMTPTHILASDGDNVEFNCTITGGSPIQQIHWRRNARPLMAAQAITVNARQHANHRVHLSHQD</sequence>
<dbReference type="SUPFAM" id="SSF48726">
    <property type="entry name" value="Immunoglobulin"/>
    <property type="match status" value="1"/>
</dbReference>
<keyword evidence="3" id="KW-1185">Reference proteome</keyword>
<dbReference type="Gene3D" id="2.60.40.10">
    <property type="entry name" value="Immunoglobulins"/>
    <property type="match status" value="1"/>
</dbReference>
<dbReference type="InterPro" id="IPR036179">
    <property type="entry name" value="Ig-like_dom_sf"/>
</dbReference>
<dbReference type="InterPro" id="IPR013098">
    <property type="entry name" value="Ig_I-set"/>
</dbReference>
<dbReference type="InterPro" id="IPR013783">
    <property type="entry name" value="Ig-like_fold"/>
</dbReference>
<dbReference type="OrthoDB" id="5971100at2759"/>
<dbReference type="Pfam" id="PF07679">
    <property type="entry name" value="I-set"/>
    <property type="match status" value="1"/>
</dbReference>
<name>A0A1Y3AN70_EURMA</name>